<feature type="binding site" evidence="6">
    <location>
        <position position="62"/>
    </location>
    <ligand>
        <name>Fe cation</name>
        <dbReference type="ChEBI" id="CHEBI:24875"/>
        <note>catalytic</note>
    </ligand>
</feature>
<dbReference type="EMBL" id="JACEIQ010000004">
    <property type="protein sequence ID" value="MBA4493939.1"/>
    <property type="molecule type" value="Genomic_DNA"/>
</dbReference>
<dbReference type="RefSeq" id="WP_181751172.1">
    <property type="nucleotide sequence ID" value="NZ_JACEIQ010000004.1"/>
</dbReference>
<gene>
    <name evidence="7" type="ORF">H1191_06430</name>
</gene>
<keyword evidence="3 7" id="KW-0223">Dioxygenase</keyword>
<dbReference type="InterPro" id="IPR011051">
    <property type="entry name" value="RmlC_Cupin_sf"/>
</dbReference>
<evidence type="ECO:0000313" key="8">
    <source>
        <dbReference type="Proteomes" id="UP000535491"/>
    </source>
</evidence>
<feature type="binding site" evidence="6">
    <location>
        <position position="64"/>
    </location>
    <ligand>
        <name>Fe cation</name>
        <dbReference type="ChEBI" id="CHEBI:24875"/>
        <note>catalytic</note>
    </ligand>
</feature>
<dbReference type="GO" id="GO:0016702">
    <property type="term" value="F:oxidoreductase activity, acting on single donors with incorporation of molecular oxygen, incorporation of two atoms of oxygen"/>
    <property type="evidence" value="ECO:0007669"/>
    <property type="project" value="InterPro"/>
</dbReference>
<dbReference type="Proteomes" id="UP000535491">
    <property type="component" value="Unassembled WGS sequence"/>
</dbReference>
<keyword evidence="8" id="KW-1185">Reference proteome</keyword>
<dbReference type="Pfam" id="PF05995">
    <property type="entry name" value="CDO_I"/>
    <property type="match status" value="1"/>
</dbReference>
<comment type="caution">
    <text evidence="7">The sequence shown here is derived from an EMBL/GenBank/DDBJ whole genome shotgun (WGS) entry which is preliminary data.</text>
</comment>
<keyword evidence="4" id="KW-0560">Oxidoreductase</keyword>
<dbReference type="Gene3D" id="2.60.120.10">
    <property type="entry name" value="Jelly Rolls"/>
    <property type="match status" value="1"/>
</dbReference>
<dbReference type="InterPro" id="IPR010300">
    <property type="entry name" value="CDO_1"/>
</dbReference>
<organism evidence="7 8">
    <name type="scientific">Paenactinomyces guangxiensis</name>
    <dbReference type="NCBI Taxonomy" id="1490290"/>
    <lineage>
        <taxon>Bacteria</taxon>
        <taxon>Bacillati</taxon>
        <taxon>Bacillota</taxon>
        <taxon>Bacilli</taxon>
        <taxon>Bacillales</taxon>
        <taxon>Thermoactinomycetaceae</taxon>
        <taxon>Paenactinomyces</taxon>
    </lineage>
</organism>
<name>A0A7W2A895_9BACL</name>
<dbReference type="AlphaFoldDB" id="A0A7W2A895"/>
<evidence type="ECO:0000256" key="5">
    <source>
        <dbReference type="ARBA" id="ARBA00023004"/>
    </source>
</evidence>
<keyword evidence="2 6" id="KW-0479">Metal-binding</keyword>
<keyword evidence="5 6" id="KW-0408">Iron</keyword>
<proteinExistence type="inferred from homology"/>
<reference evidence="7 8" key="1">
    <citation type="submission" date="2020-07" db="EMBL/GenBank/DDBJ databases">
        <authorList>
            <person name="Feng H."/>
        </authorList>
    </citation>
    <scope>NUCLEOTIDE SEQUENCE [LARGE SCALE GENOMIC DNA]</scope>
    <source>
        <strain evidence="8">s-10</strain>
    </source>
</reference>
<feature type="binding site" evidence="6">
    <location>
        <position position="113"/>
    </location>
    <ligand>
        <name>Fe cation</name>
        <dbReference type="ChEBI" id="CHEBI:24875"/>
        <note>catalytic</note>
    </ligand>
</feature>
<dbReference type="PANTHER" id="PTHR12918">
    <property type="entry name" value="CYSTEINE DIOXYGENASE"/>
    <property type="match status" value="1"/>
</dbReference>
<dbReference type="InterPro" id="IPR014710">
    <property type="entry name" value="RmlC-like_jellyroll"/>
</dbReference>
<comment type="similarity">
    <text evidence="1">Belongs to the cysteine dioxygenase family.</text>
</comment>
<evidence type="ECO:0000256" key="6">
    <source>
        <dbReference type="PIRSR" id="PIRSR610300-51"/>
    </source>
</evidence>
<dbReference type="SUPFAM" id="SSF51182">
    <property type="entry name" value="RmlC-like cupins"/>
    <property type="match status" value="1"/>
</dbReference>
<accession>A0A7W2A895</accession>
<dbReference type="GO" id="GO:0008198">
    <property type="term" value="F:ferrous iron binding"/>
    <property type="evidence" value="ECO:0007669"/>
    <property type="project" value="TreeGrafter"/>
</dbReference>
<dbReference type="CDD" id="cd10548">
    <property type="entry name" value="cupin_CDO"/>
    <property type="match status" value="1"/>
</dbReference>
<dbReference type="PANTHER" id="PTHR12918:SF1">
    <property type="entry name" value="CYSTEINE DIOXYGENASE TYPE 1"/>
    <property type="match status" value="1"/>
</dbReference>
<evidence type="ECO:0000313" key="7">
    <source>
        <dbReference type="EMBL" id="MBA4493939.1"/>
    </source>
</evidence>
<evidence type="ECO:0000256" key="3">
    <source>
        <dbReference type="ARBA" id="ARBA00022964"/>
    </source>
</evidence>
<evidence type="ECO:0000256" key="4">
    <source>
        <dbReference type="ARBA" id="ARBA00023002"/>
    </source>
</evidence>
<sequence>MTQPTLRELQEAISSIGCTSEKILSYVTEPDILPYGRNVIYQSNNLEAVVICIPGMRKTSVHDHGNSTGCAYVVEGSLINKLYVLEKDNKPFCYEKNKFMKGEFFYATKGQIHSMCNSSGEKLITFHVYSPPIRDMRVYGE</sequence>
<evidence type="ECO:0000256" key="1">
    <source>
        <dbReference type="ARBA" id="ARBA00006622"/>
    </source>
</evidence>
<evidence type="ECO:0000256" key="2">
    <source>
        <dbReference type="ARBA" id="ARBA00022723"/>
    </source>
</evidence>
<protein>
    <submittedName>
        <fullName evidence="7">Cysteine dioxygenase family protein</fullName>
    </submittedName>
</protein>